<accession>A0ABS6YC35</accession>
<evidence type="ECO:0000313" key="2">
    <source>
        <dbReference type="EMBL" id="MBW4768832.1"/>
    </source>
</evidence>
<keyword evidence="3" id="KW-1185">Reference proteome</keyword>
<sequence>MKKLIYFFFLSLFISACSSTDCPLSSGVLSRYKLMGNIKKLADTLTISTQRHTSGDTVLLNKAVNVDSFDLPMSFQGNEDVLFLSVTDTNKVTWKDTIRITKTNEPHFESVDCAAAFFHTIQKVTFSRNAIDSVVVHKSKVTNDNSQTHFYLYFKSQR</sequence>
<evidence type="ECO:0008006" key="4">
    <source>
        <dbReference type="Google" id="ProtNLM"/>
    </source>
</evidence>
<feature type="signal peptide" evidence="1">
    <location>
        <begin position="1"/>
        <end position="19"/>
    </location>
</feature>
<gene>
    <name evidence="2" type="ORF">KZO38_03530</name>
</gene>
<feature type="chain" id="PRO_5046779194" description="Lipoprotein" evidence="1">
    <location>
        <begin position="20"/>
        <end position="158"/>
    </location>
</feature>
<dbReference type="EMBL" id="JAHXCT010000002">
    <property type="protein sequence ID" value="MBW4768832.1"/>
    <property type="molecule type" value="Genomic_DNA"/>
</dbReference>
<dbReference type="InterPro" id="IPR045607">
    <property type="entry name" value="DUF6452"/>
</dbReference>
<comment type="caution">
    <text evidence="2">The sequence shown here is derived from an EMBL/GenBank/DDBJ whole genome shotgun (WGS) entry which is preliminary data.</text>
</comment>
<proteinExistence type="predicted"/>
<evidence type="ECO:0000256" key="1">
    <source>
        <dbReference type="SAM" id="SignalP"/>
    </source>
</evidence>
<protein>
    <recommendedName>
        <fullName evidence="4">Lipoprotein</fullName>
    </recommendedName>
</protein>
<organism evidence="2 3">
    <name type="scientific">Hoylesella nanceiensis</name>
    <dbReference type="NCBI Taxonomy" id="425941"/>
    <lineage>
        <taxon>Bacteria</taxon>
        <taxon>Pseudomonadati</taxon>
        <taxon>Bacteroidota</taxon>
        <taxon>Bacteroidia</taxon>
        <taxon>Bacteroidales</taxon>
        <taxon>Prevotellaceae</taxon>
        <taxon>Hoylesella</taxon>
    </lineage>
</organism>
<dbReference type="PROSITE" id="PS51257">
    <property type="entry name" value="PROKAR_LIPOPROTEIN"/>
    <property type="match status" value="1"/>
</dbReference>
<evidence type="ECO:0000313" key="3">
    <source>
        <dbReference type="Proteomes" id="UP000788426"/>
    </source>
</evidence>
<keyword evidence="1" id="KW-0732">Signal</keyword>
<name>A0ABS6YC35_9BACT</name>
<dbReference type="Pfam" id="PF20050">
    <property type="entry name" value="DUF6452"/>
    <property type="match status" value="1"/>
</dbReference>
<reference evidence="2 3" key="1">
    <citation type="submission" date="2021-07" db="EMBL/GenBank/DDBJ databases">
        <title>Genomic diversity and antimicrobial resistance of Prevotella spp. isolated from chronic lung disease airways.</title>
        <authorList>
            <person name="Webb K.A."/>
            <person name="Olagoke O.S."/>
            <person name="Baird T."/>
            <person name="Neill J."/>
            <person name="Pham A."/>
            <person name="Wells T.J."/>
            <person name="Ramsay K.A."/>
            <person name="Bell S.C."/>
            <person name="Sarovich D.S."/>
            <person name="Price E.P."/>
        </authorList>
    </citation>
    <scope>NUCLEOTIDE SEQUENCE [LARGE SCALE GENOMIC DNA]</scope>
    <source>
        <strain evidence="2 3">SCHI0011.S.12</strain>
    </source>
</reference>
<dbReference type="RefSeq" id="WP_219407911.1">
    <property type="nucleotide sequence ID" value="NZ_CALBAQ010000002.1"/>
</dbReference>
<dbReference type="Proteomes" id="UP000788426">
    <property type="component" value="Unassembled WGS sequence"/>
</dbReference>